<dbReference type="Gramene" id="KCW81689">
    <property type="protein sequence ID" value="KCW81689"/>
    <property type="gene ID" value="EUGRSUZ_C03045"/>
</dbReference>
<keyword evidence="1" id="KW-0812">Transmembrane</keyword>
<reference evidence="2" key="1">
    <citation type="submission" date="2013-07" db="EMBL/GenBank/DDBJ databases">
        <title>The genome of Eucalyptus grandis.</title>
        <authorList>
            <person name="Schmutz J."/>
            <person name="Hayes R."/>
            <person name="Myburg A."/>
            <person name="Tuskan G."/>
            <person name="Grattapaglia D."/>
            <person name="Rokhsar D.S."/>
        </authorList>
    </citation>
    <scope>NUCLEOTIDE SEQUENCE</scope>
    <source>
        <tissue evidence="2">Leaf extractions</tissue>
    </source>
</reference>
<protein>
    <submittedName>
        <fullName evidence="2">Uncharacterized protein</fullName>
    </submittedName>
</protein>
<dbReference type="OMA" id="GKMKQFH"/>
<dbReference type="OrthoDB" id="267284at2759"/>
<dbReference type="GO" id="GO:0009723">
    <property type="term" value="P:response to ethylene"/>
    <property type="evidence" value="ECO:0000318"/>
    <property type="project" value="GO_Central"/>
</dbReference>
<dbReference type="GO" id="GO:0010104">
    <property type="term" value="P:regulation of ethylene-activated signaling pathway"/>
    <property type="evidence" value="ECO:0000318"/>
    <property type="project" value="GO_Central"/>
</dbReference>
<accession>A0A059CT92</accession>
<dbReference type="EMBL" id="KK198755">
    <property type="protein sequence ID" value="KCW81689.1"/>
    <property type="molecule type" value="Genomic_DNA"/>
</dbReference>
<dbReference type="GO" id="GO:0005783">
    <property type="term" value="C:endoplasmic reticulum"/>
    <property type="evidence" value="ECO:0000318"/>
    <property type="project" value="GO_Central"/>
</dbReference>
<dbReference type="STRING" id="71139.A0A059CT92"/>
<feature type="transmembrane region" description="Helical" evidence="1">
    <location>
        <begin position="226"/>
        <end position="244"/>
    </location>
</feature>
<keyword evidence="1" id="KW-1133">Transmembrane helix</keyword>
<dbReference type="PANTHER" id="PTHR20921">
    <property type="entry name" value="TRANSMEMBRANE PROTEIN 222"/>
    <property type="match status" value="1"/>
</dbReference>
<dbReference type="Gramene" id="KCW81688">
    <property type="protein sequence ID" value="KCW81688"/>
    <property type="gene ID" value="EUGRSUZ_C03045"/>
</dbReference>
<sequence>MDTPIRLPHVTYSASMELKAAFDIEHMGLTPGIQHELWPLDEIDPTKDKFPCCLVWTPLPVVSWLAPFIGHVGICREDGVLLDFSGSNLVNVDSFAFGAVARYIQLDRKQCCFPANLAEHTCMYGFKHREYGAAITWDDALRLSTRHFEHKTYNLFTCNCHSFAANCLNRLCYGGSMEWNMINVATLVLFKGQWVSVMSIMRAFLPFMSVLCLGLVLVGWPFIIGLFSFSMLLLGWFLLGNYWFKGLIDL</sequence>
<dbReference type="KEGG" id="egr:104437843"/>
<dbReference type="Pfam" id="PF05608">
    <property type="entry name" value="RTE1"/>
    <property type="match status" value="1"/>
</dbReference>
<evidence type="ECO:0000313" key="2">
    <source>
        <dbReference type="EMBL" id="KCW81688.1"/>
    </source>
</evidence>
<dbReference type="AlphaFoldDB" id="A0A059CT92"/>
<dbReference type="PANTHER" id="PTHR20921:SF7">
    <property type="entry name" value="PROTEIN REVERSION-TO-ETHYLENE SENSITIVITY1"/>
    <property type="match status" value="1"/>
</dbReference>
<gene>
    <name evidence="2" type="ORF">EUGRSUZ_C03045</name>
</gene>
<dbReference type="FunCoup" id="A0A059CT92">
    <property type="interactions" value="2482"/>
</dbReference>
<dbReference type="eggNOG" id="KOG3150">
    <property type="taxonomic scope" value="Eukaryota"/>
</dbReference>
<dbReference type="EMBL" id="KK198755">
    <property type="protein sequence ID" value="KCW81688.1"/>
    <property type="molecule type" value="Genomic_DNA"/>
</dbReference>
<name>A0A059CT92_EUCGR</name>
<evidence type="ECO:0000256" key="1">
    <source>
        <dbReference type="SAM" id="Phobius"/>
    </source>
</evidence>
<dbReference type="GO" id="GO:0005794">
    <property type="term" value="C:Golgi apparatus"/>
    <property type="evidence" value="ECO:0000318"/>
    <property type="project" value="GO_Central"/>
</dbReference>
<proteinExistence type="predicted"/>
<feature type="transmembrane region" description="Helical" evidence="1">
    <location>
        <begin position="200"/>
        <end position="220"/>
    </location>
</feature>
<dbReference type="InterPro" id="IPR008496">
    <property type="entry name" value="TMEM222/RTE1"/>
</dbReference>
<keyword evidence="1" id="KW-0472">Membrane</keyword>
<organism evidence="2">
    <name type="scientific">Eucalyptus grandis</name>
    <name type="common">Flooded gum</name>
    <dbReference type="NCBI Taxonomy" id="71139"/>
    <lineage>
        <taxon>Eukaryota</taxon>
        <taxon>Viridiplantae</taxon>
        <taxon>Streptophyta</taxon>
        <taxon>Embryophyta</taxon>
        <taxon>Tracheophyta</taxon>
        <taxon>Spermatophyta</taxon>
        <taxon>Magnoliopsida</taxon>
        <taxon>eudicotyledons</taxon>
        <taxon>Gunneridae</taxon>
        <taxon>Pentapetalae</taxon>
        <taxon>rosids</taxon>
        <taxon>malvids</taxon>
        <taxon>Myrtales</taxon>
        <taxon>Myrtaceae</taxon>
        <taxon>Myrtoideae</taxon>
        <taxon>Eucalypteae</taxon>
        <taxon>Eucalyptus</taxon>
    </lineage>
</organism>